<gene>
    <name evidence="5" type="ORF">KSX_65550</name>
</gene>
<evidence type="ECO:0000256" key="3">
    <source>
        <dbReference type="ARBA" id="ARBA00022729"/>
    </source>
</evidence>
<feature type="chain" id="PRO_5035240573" evidence="4">
    <location>
        <begin position="25"/>
        <end position="428"/>
    </location>
</feature>
<dbReference type="PANTHER" id="PTHR43649">
    <property type="entry name" value="ARABINOSE-BINDING PROTEIN-RELATED"/>
    <property type="match status" value="1"/>
</dbReference>
<evidence type="ECO:0000256" key="4">
    <source>
        <dbReference type="SAM" id="SignalP"/>
    </source>
</evidence>
<comment type="caution">
    <text evidence="5">The sequence shown here is derived from an EMBL/GenBank/DDBJ whole genome shotgun (WGS) entry which is preliminary data.</text>
</comment>
<dbReference type="GO" id="GO:0055085">
    <property type="term" value="P:transmembrane transport"/>
    <property type="evidence" value="ECO:0007669"/>
    <property type="project" value="InterPro"/>
</dbReference>
<protein>
    <submittedName>
        <fullName evidence="5">ABC transporter substrate-binding protein</fullName>
    </submittedName>
</protein>
<evidence type="ECO:0000256" key="2">
    <source>
        <dbReference type="ARBA" id="ARBA00022448"/>
    </source>
</evidence>
<dbReference type="Pfam" id="PF01547">
    <property type="entry name" value="SBP_bac_1"/>
    <property type="match status" value="1"/>
</dbReference>
<keyword evidence="2" id="KW-0813">Transport</keyword>
<name>A0A8J3I1P2_9CHLR</name>
<dbReference type="PANTHER" id="PTHR43649:SF14">
    <property type="entry name" value="BLR3389 PROTEIN"/>
    <property type="match status" value="1"/>
</dbReference>
<reference evidence="5" key="1">
    <citation type="submission" date="2020-10" db="EMBL/GenBank/DDBJ databases">
        <title>Taxonomic study of unclassified bacteria belonging to the class Ktedonobacteria.</title>
        <authorList>
            <person name="Yabe S."/>
            <person name="Wang C.M."/>
            <person name="Zheng Y."/>
            <person name="Sakai Y."/>
            <person name="Cavaletti L."/>
            <person name="Monciardini P."/>
            <person name="Donadio S."/>
        </authorList>
    </citation>
    <scope>NUCLEOTIDE SEQUENCE</scope>
    <source>
        <strain evidence="5">SOSP1-1</strain>
    </source>
</reference>
<dbReference type="PROSITE" id="PS51257">
    <property type="entry name" value="PROKAR_LIPOPROTEIN"/>
    <property type="match status" value="1"/>
</dbReference>
<evidence type="ECO:0000256" key="1">
    <source>
        <dbReference type="ARBA" id="ARBA00008520"/>
    </source>
</evidence>
<keyword evidence="6" id="KW-1185">Reference proteome</keyword>
<comment type="similarity">
    <text evidence="1">Belongs to the bacterial solute-binding protein 1 family.</text>
</comment>
<proteinExistence type="inferred from homology"/>
<dbReference type="Proteomes" id="UP000612362">
    <property type="component" value="Unassembled WGS sequence"/>
</dbReference>
<accession>A0A8J3I1P2</accession>
<dbReference type="InterPro" id="IPR006061">
    <property type="entry name" value="SBP_1_CS"/>
</dbReference>
<dbReference type="EMBL" id="BNJF01000004">
    <property type="protein sequence ID" value="GHO48392.1"/>
    <property type="molecule type" value="Genomic_DNA"/>
</dbReference>
<evidence type="ECO:0000313" key="6">
    <source>
        <dbReference type="Proteomes" id="UP000612362"/>
    </source>
</evidence>
<sequence>MKRRDFLISMGATGAALTFPLSLAACGTPSSSGGSATINWWHISTTDPAKSNWQDLANQYMKAHPNVKINITVLENDAFKTKLTTVLQSNQPPDLFHSWGGGVLYQYAQAGLVQDLTSALQGEWGNSFNASALNVYGQNGKYYGVPFDMGAVVMFYNKALFAKAGITQLPSTWNDFLLTVRKLKSAGITPIGMGEKDKWPGHYWWVYLATRIGGKSAFEKAYNRSGSFADPPYVQAGQRLKELVALEPFSKGYLGLAYTDQQAIMGNGQAAMELMGQWAPGGDAASAEDKKGPEFGFFPFPMVEGGVGNPTDVMGGGGGFAVGKNAPPETIDFVKFLTNETNAKNLAAKNISLPPIKGATDSLADPLSKQIVQVAGSAPYYQLYYDQYLPPAVGQVILDQTQGLFAGTITPEAAAKAIDDSVASSLNA</sequence>
<dbReference type="RefSeq" id="WP_220197609.1">
    <property type="nucleotide sequence ID" value="NZ_BNJF01000004.1"/>
</dbReference>
<dbReference type="PROSITE" id="PS01037">
    <property type="entry name" value="SBP_BACTERIAL_1"/>
    <property type="match status" value="1"/>
</dbReference>
<dbReference type="InterPro" id="IPR006059">
    <property type="entry name" value="SBP"/>
</dbReference>
<dbReference type="InterPro" id="IPR050490">
    <property type="entry name" value="Bact_solute-bd_prot1"/>
</dbReference>
<feature type="signal peptide" evidence="4">
    <location>
        <begin position="1"/>
        <end position="24"/>
    </location>
</feature>
<dbReference type="SUPFAM" id="SSF53850">
    <property type="entry name" value="Periplasmic binding protein-like II"/>
    <property type="match status" value="1"/>
</dbReference>
<evidence type="ECO:0000313" key="5">
    <source>
        <dbReference type="EMBL" id="GHO48392.1"/>
    </source>
</evidence>
<dbReference type="AlphaFoldDB" id="A0A8J3I1P2"/>
<keyword evidence="3 4" id="KW-0732">Signal</keyword>
<organism evidence="5 6">
    <name type="scientific">Ktedonospora formicarum</name>
    <dbReference type="NCBI Taxonomy" id="2778364"/>
    <lineage>
        <taxon>Bacteria</taxon>
        <taxon>Bacillati</taxon>
        <taxon>Chloroflexota</taxon>
        <taxon>Ktedonobacteria</taxon>
        <taxon>Ktedonobacterales</taxon>
        <taxon>Ktedonobacteraceae</taxon>
        <taxon>Ktedonospora</taxon>
    </lineage>
</organism>
<dbReference type="Gene3D" id="3.40.190.10">
    <property type="entry name" value="Periplasmic binding protein-like II"/>
    <property type="match status" value="2"/>
</dbReference>